<feature type="compositionally biased region" description="Basic and acidic residues" evidence="1">
    <location>
        <begin position="103"/>
        <end position="126"/>
    </location>
</feature>
<evidence type="ECO:0000256" key="1">
    <source>
        <dbReference type="SAM" id="MobiDB-lite"/>
    </source>
</evidence>
<feature type="transmembrane region" description="Helical" evidence="2">
    <location>
        <begin position="143"/>
        <end position="162"/>
    </location>
</feature>
<accession>A0A3Q9UXG8</accession>
<sequence>MSAVTRALGSERHTGADRGFLRENSLTLVFGALFVLSMAGQSIAGFLVYLDDLRIAGLEPVTYARYLTSSTFSADVAENWQSEYLQFFLYIAATVWFVQRGSSESKDPGEAGRATEREQRMGRWAEESSPGPAKLPGGLRRRLYAHSLLIVMGAVFAGSWLAQSVAGHVAYDEQQLLDLSAPVSWGEYLASADFWSRTLQNWQSEFLAVGSMAVLSVYLRERGSPESKAVGAPHAETGGDE</sequence>
<dbReference type="KEGG" id="rfs:C1I64_05010"/>
<dbReference type="EMBL" id="CP028137">
    <property type="protein sequence ID" value="AZZ51463.1"/>
    <property type="molecule type" value="Genomic_DNA"/>
</dbReference>
<reference evidence="3 4" key="1">
    <citation type="submission" date="2018-03" db="EMBL/GenBank/DDBJ databases">
        <title>Bacteriophage NCPPB3778 and a type I-E CRISPR drive the evolution of the US Biological Select Agent, Rathayibacter toxicus.</title>
        <authorList>
            <person name="Davis E.W.II."/>
            <person name="Tabima J.F."/>
            <person name="Weisberg A.J."/>
            <person name="Dantas Lopes L."/>
            <person name="Wiseman M.S."/>
            <person name="Wiseman M.S."/>
            <person name="Pupko T."/>
            <person name="Belcher M.S."/>
            <person name="Sechler A.J."/>
            <person name="Tancos M.A."/>
            <person name="Schroeder B.K."/>
            <person name="Murray T.D."/>
            <person name="Luster D.G."/>
            <person name="Schneider W.L."/>
            <person name="Rogers E."/>
            <person name="Andreote F.D."/>
            <person name="Grunwald N.J."/>
            <person name="Putnam M.L."/>
            <person name="Chang J.H."/>
        </authorList>
    </citation>
    <scope>NUCLEOTIDE SEQUENCE [LARGE SCALE GENOMIC DNA]</scope>
    <source>
        <strain evidence="3 4">DSM 15932</strain>
    </source>
</reference>
<evidence type="ECO:0000313" key="3">
    <source>
        <dbReference type="EMBL" id="AZZ51463.1"/>
    </source>
</evidence>
<name>A0A3Q9UXG8_9MICO</name>
<keyword evidence="2" id="KW-1133">Transmembrane helix</keyword>
<evidence type="ECO:0000313" key="4">
    <source>
        <dbReference type="Proteomes" id="UP000285317"/>
    </source>
</evidence>
<feature type="region of interest" description="Disordered" evidence="1">
    <location>
        <begin position="102"/>
        <end position="133"/>
    </location>
</feature>
<dbReference type="InterPro" id="IPR046657">
    <property type="entry name" value="DUF6766"/>
</dbReference>
<protein>
    <submittedName>
        <fullName evidence="3">Uncharacterized protein</fullName>
    </submittedName>
</protein>
<dbReference type="AlphaFoldDB" id="A0A3Q9UXG8"/>
<gene>
    <name evidence="3" type="ORF">C1I64_05010</name>
</gene>
<evidence type="ECO:0000256" key="2">
    <source>
        <dbReference type="SAM" id="Phobius"/>
    </source>
</evidence>
<feature type="transmembrane region" description="Helical" evidence="2">
    <location>
        <begin position="28"/>
        <end position="50"/>
    </location>
</feature>
<dbReference type="Pfam" id="PF20554">
    <property type="entry name" value="DUF6766"/>
    <property type="match status" value="1"/>
</dbReference>
<keyword evidence="2" id="KW-0472">Membrane</keyword>
<proteinExistence type="predicted"/>
<dbReference type="RefSeq" id="WP_127886413.1">
    <property type="nucleotide sequence ID" value="NZ_CP028137.1"/>
</dbReference>
<keyword evidence="2" id="KW-0812">Transmembrane</keyword>
<dbReference type="Proteomes" id="UP000285317">
    <property type="component" value="Chromosome"/>
</dbReference>
<organism evidence="3 4">
    <name type="scientific">Rathayibacter festucae DSM 15932</name>
    <dbReference type="NCBI Taxonomy" id="1328866"/>
    <lineage>
        <taxon>Bacteria</taxon>
        <taxon>Bacillati</taxon>
        <taxon>Actinomycetota</taxon>
        <taxon>Actinomycetes</taxon>
        <taxon>Micrococcales</taxon>
        <taxon>Microbacteriaceae</taxon>
        <taxon>Rathayibacter</taxon>
    </lineage>
</organism>